<evidence type="ECO:0000256" key="2">
    <source>
        <dbReference type="ARBA" id="ARBA00005992"/>
    </source>
</evidence>
<dbReference type="AlphaFoldDB" id="A0AAW9PVM0"/>
<evidence type="ECO:0000256" key="1">
    <source>
        <dbReference type="ARBA" id="ARBA00004752"/>
    </source>
</evidence>
<dbReference type="GO" id="GO:0018104">
    <property type="term" value="P:peptidoglycan-protein cross-linking"/>
    <property type="evidence" value="ECO:0007669"/>
    <property type="project" value="TreeGrafter"/>
</dbReference>
<gene>
    <name evidence="11" type="ORF">V2H45_00235</name>
</gene>
<dbReference type="GO" id="GO:0005576">
    <property type="term" value="C:extracellular region"/>
    <property type="evidence" value="ECO:0007669"/>
    <property type="project" value="TreeGrafter"/>
</dbReference>
<reference evidence="11" key="1">
    <citation type="submission" date="2024-01" db="EMBL/GenBank/DDBJ databases">
        <title>Bank of Algae and Cyanobacteria of the Azores (BACA) strain genomes.</title>
        <authorList>
            <person name="Luz R."/>
            <person name="Cordeiro R."/>
            <person name="Fonseca A."/>
            <person name="Goncalves V."/>
        </authorList>
    </citation>
    <scope>NUCLEOTIDE SEQUENCE</scope>
    <source>
        <strain evidence="11">BACA0141</strain>
    </source>
</reference>
<dbReference type="EC" id="2.-.-.-" evidence="11"/>
<dbReference type="InterPro" id="IPR038063">
    <property type="entry name" value="Transpep_catalytic_dom"/>
</dbReference>
<keyword evidence="5" id="KW-0378">Hydrolase</keyword>
<comment type="similarity">
    <text evidence="2">Belongs to the YkuD family.</text>
</comment>
<evidence type="ECO:0000313" key="12">
    <source>
        <dbReference type="Proteomes" id="UP001333818"/>
    </source>
</evidence>
<dbReference type="GO" id="GO:0071972">
    <property type="term" value="F:peptidoglycan L,D-transpeptidase activity"/>
    <property type="evidence" value="ECO:0007669"/>
    <property type="project" value="TreeGrafter"/>
</dbReference>
<evidence type="ECO:0000313" key="11">
    <source>
        <dbReference type="EMBL" id="MEE3715165.1"/>
    </source>
</evidence>
<dbReference type="PROSITE" id="PS52029">
    <property type="entry name" value="LD_TPASE"/>
    <property type="match status" value="1"/>
</dbReference>
<evidence type="ECO:0000256" key="8">
    <source>
        <dbReference type="ARBA" id="ARBA00023316"/>
    </source>
</evidence>
<evidence type="ECO:0000256" key="5">
    <source>
        <dbReference type="ARBA" id="ARBA00022801"/>
    </source>
</evidence>
<accession>A0AAW9PVM0</accession>
<protein>
    <submittedName>
        <fullName evidence="11">L,D-transpeptidase</fullName>
        <ecNumber evidence="11">2.-.-.-</ecNumber>
    </submittedName>
</protein>
<dbReference type="CDD" id="cd16913">
    <property type="entry name" value="YkuD_like"/>
    <property type="match status" value="1"/>
</dbReference>
<feature type="active site" description="Proton donor/acceptor" evidence="9">
    <location>
        <position position="169"/>
    </location>
</feature>
<dbReference type="PANTHER" id="PTHR30582:SF24">
    <property type="entry name" value="L,D-TRANSPEPTIDASE ERFK_SRFK-RELATED"/>
    <property type="match status" value="1"/>
</dbReference>
<dbReference type="GO" id="GO:0016757">
    <property type="term" value="F:glycosyltransferase activity"/>
    <property type="evidence" value="ECO:0007669"/>
    <property type="project" value="UniProtKB-KW"/>
</dbReference>
<evidence type="ECO:0000256" key="7">
    <source>
        <dbReference type="ARBA" id="ARBA00022984"/>
    </source>
</evidence>
<keyword evidence="6 9" id="KW-0133">Cell shape</keyword>
<comment type="caution">
    <text evidence="11">The sequence shown here is derived from an EMBL/GenBank/DDBJ whole genome shotgun (WGS) entry which is preliminary data.</text>
</comment>
<keyword evidence="3" id="KW-0328">Glycosyltransferase</keyword>
<keyword evidence="12" id="KW-1185">Reference proteome</keyword>
<keyword evidence="8 9" id="KW-0961">Cell wall biogenesis/degradation</keyword>
<dbReference type="SUPFAM" id="SSF141523">
    <property type="entry name" value="L,D-transpeptidase catalytic domain-like"/>
    <property type="match status" value="1"/>
</dbReference>
<feature type="domain" description="L,D-TPase catalytic" evidence="10">
    <location>
        <begin position="84"/>
        <end position="209"/>
    </location>
</feature>
<dbReference type="EMBL" id="JAZBJZ010000001">
    <property type="protein sequence ID" value="MEE3715165.1"/>
    <property type="molecule type" value="Genomic_DNA"/>
</dbReference>
<evidence type="ECO:0000256" key="3">
    <source>
        <dbReference type="ARBA" id="ARBA00022676"/>
    </source>
</evidence>
<proteinExistence type="inferred from homology"/>
<comment type="pathway">
    <text evidence="1 9">Cell wall biogenesis; peptidoglycan biosynthesis.</text>
</comment>
<dbReference type="InterPro" id="IPR005490">
    <property type="entry name" value="LD_TPept_cat_dom"/>
</dbReference>
<dbReference type="GO" id="GO:0071555">
    <property type="term" value="P:cell wall organization"/>
    <property type="evidence" value="ECO:0007669"/>
    <property type="project" value="UniProtKB-UniRule"/>
</dbReference>
<keyword evidence="4 11" id="KW-0808">Transferase</keyword>
<keyword evidence="7 9" id="KW-0573">Peptidoglycan synthesis</keyword>
<dbReference type="RefSeq" id="WP_330481588.1">
    <property type="nucleotide sequence ID" value="NZ_JAZBJZ010000001.1"/>
</dbReference>
<evidence type="ECO:0000256" key="6">
    <source>
        <dbReference type="ARBA" id="ARBA00022960"/>
    </source>
</evidence>
<name>A0AAW9PVM0_9CYAN</name>
<dbReference type="GO" id="GO:0008360">
    <property type="term" value="P:regulation of cell shape"/>
    <property type="evidence" value="ECO:0007669"/>
    <property type="project" value="UniProtKB-UniRule"/>
</dbReference>
<sequence length="210" mass="23191">MASKLSRKLQLGLGIVCLICLFEQVAIAKNPETAQGEKARSSLISQSGSATDMLKNDLADLMKPELPSLSSNLLLQELNDNRATHLVLSISERQVYAYQDDRILKQFPVAVGKGGWETPTGEFKILRMIRNPAWQSPWTGDVIPPAEDNPLGLRWIGFWTDGKDTIGFHGTPNESLIGQAVSHGCVRMRNRDIVALFELVEVGMPVRVIP</sequence>
<dbReference type="InterPro" id="IPR050979">
    <property type="entry name" value="LD-transpeptidase"/>
</dbReference>
<evidence type="ECO:0000256" key="4">
    <source>
        <dbReference type="ARBA" id="ARBA00022679"/>
    </source>
</evidence>
<organism evidence="11 12">
    <name type="scientific">Tumidithrix elongata BACA0141</name>
    <dbReference type="NCBI Taxonomy" id="2716417"/>
    <lineage>
        <taxon>Bacteria</taxon>
        <taxon>Bacillati</taxon>
        <taxon>Cyanobacteriota</taxon>
        <taxon>Cyanophyceae</taxon>
        <taxon>Pseudanabaenales</taxon>
        <taxon>Pseudanabaenaceae</taxon>
        <taxon>Tumidithrix</taxon>
        <taxon>Tumidithrix elongata</taxon>
    </lineage>
</organism>
<evidence type="ECO:0000256" key="9">
    <source>
        <dbReference type="PROSITE-ProRule" id="PRU01373"/>
    </source>
</evidence>
<dbReference type="Pfam" id="PF03734">
    <property type="entry name" value="YkuD"/>
    <property type="match status" value="1"/>
</dbReference>
<dbReference type="Proteomes" id="UP001333818">
    <property type="component" value="Unassembled WGS sequence"/>
</dbReference>
<evidence type="ECO:0000259" key="10">
    <source>
        <dbReference type="PROSITE" id="PS52029"/>
    </source>
</evidence>
<dbReference type="PANTHER" id="PTHR30582">
    <property type="entry name" value="L,D-TRANSPEPTIDASE"/>
    <property type="match status" value="1"/>
</dbReference>
<dbReference type="Gene3D" id="2.40.440.10">
    <property type="entry name" value="L,D-transpeptidase catalytic domain-like"/>
    <property type="match status" value="1"/>
</dbReference>
<feature type="active site" description="Nucleophile" evidence="9">
    <location>
        <position position="185"/>
    </location>
</feature>